<sequence length="362" mass="41131">MLKYTFKRIAFAILTLFIISVFSYCMIATFSQENPFRELALASKQKDIEGWVALQEKKHHWDKPVLTQYFIYIKNFFTGDFGWVFKPTSNPFGAEIKTMPQLFFKPLRWSILISLPAFILSAFIGIILGTISGYKRGTFIDSTINIFVLIFIALPSFIIAPIAINISIAAGLPSRVFVTDQPLLVIIKSFLSPILVITLGSLAVYTSYTRNQVITVLTSNYVLIAKTKGLGNIEIFRKYVFRNISIPIFSLVFPSYIGLLTGSIVVEVYWQLPGTSQVIAKAFPAGERNVVMFSTIFFTFLSLITEIITDISYAFLDPRIKYSSKSGKKYSQYVMSYFTRRKIWNDFISNTETTLERGKGDE</sequence>
<gene>
    <name evidence="9" type="ORF">HGG69_00755</name>
</gene>
<dbReference type="CDD" id="cd06261">
    <property type="entry name" value="TM_PBP2"/>
    <property type="match status" value="1"/>
</dbReference>
<feature type="transmembrane region" description="Helical" evidence="7">
    <location>
        <begin position="109"/>
        <end position="134"/>
    </location>
</feature>
<feature type="domain" description="ABC transmembrane type-1" evidence="8">
    <location>
        <begin position="107"/>
        <end position="309"/>
    </location>
</feature>
<evidence type="ECO:0000256" key="4">
    <source>
        <dbReference type="ARBA" id="ARBA00022692"/>
    </source>
</evidence>
<dbReference type="InterPro" id="IPR035906">
    <property type="entry name" value="MetI-like_sf"/>
</dbReference>
<dbReference type="PANTHER" id="PTHR30465">
    <property type="entry name" value="INNER MEMBRANE ABC TRANSPORTER"/>
    <property type="match status" value="1"/>
</dbReference>
<evidence type="ECO:0000313" key="10">
    <source>
        <dbReference type="Proteomes" id="UP000501060"/>
    </source>
</evidence>
<organism evidence="9 10">
    <name type="scientific">Mycoplasma phocoenae</name>
    <dbReference type="NCBI Taxonomy" id="754517"/>
    <lineage>
        <taxon>Bacteria</taxon>
        <taxon>Bacillati</taxon>
        <taxon>Mycoplasmatota</taxon>
        <taxon>Mollicutes</taxon>
        <taxon>Mycoplasmataceae</taxon>
        <taxon>Mycoplasma</taxon>
    </lineage>
</organism>
<evidence type="ECO:0000256" key="5">
    <source>
        <dbReference type="ARBA" id="ARBA00022989"/>
    </source>
</evidence>
<feature type="transmembrane region" description="Helical" evidence="7">
    <location>
        <begin position="246"/>
        <end position="270"/>
    </location>
</feature>
<keyword evidence="5 7" id="KW-1133">Transmembrane helix</keyword>
<keyword evidence="4 7" id="KW-0812">Transmembrane</keyword>
<feature type="transmembrane region" description="Helical" evidence="7">
    <location>
        <begin position="290"/>
        <end position="316"/>
    </location>
</feature>
<evidence type="ECO:0000313" key="9">
    <source>
        <dbReference type="EMBL" id="QJG66857.1"/>
    </source>
</evidence>
<dbReference type="GO" id="GO:0005886">
    <property type="term" value="C:plasma membrane"/>
    <property type="evidence" value="ECO:0007669"/>
    <property type="project" value="UniProtKB-SubCell"/>
</dbReference>
<keyword evidence="3" id="KW-1003">Cell membrane</keyword>
<feature type="transmembrane region" description="Helical" evidence="7">
    <location>
        <begin position="146"/>
        <end position="171"/>
    </location>
</feature>
<evidence type="ECO:0000256" key="3">
    <source>
        <dbReference type="ARBA" id="ARBA00022475"/>
    </source>
</evidence>
<proteinExistence type="inferred from homology"/>
<evidence type="ECO:0000256" key="7">
    <source>
        <dbReference type="RuleBase" id="RU363032"/>
    </source>
</evidence>
<comment type="similarity">
    <text evidence="7">Belongs to the binding-protein-dependent transport system permease family.</text>
</comment>
<keyword evidence="6 7" id="KW-0472">Membrane</keyword>
<dbReference type="SUPFAM" id="SSF161098">
    <property type="entry name" value="MetI-like"/>
    <property type="match status" value="1"/>
</dbReference>
<evidence type="ECO:0000256" key="6">
    <source>
        <dbReference type="ARBA" id="ARBA00023136"/>
    </source>
</evidence>
<protein>
    <submittedName>
        <fullName evidence="9">ABC transporter permease</fullName>
    </submittedName>
</protein>
<comment type="subcellular location">
    <subcellularLocation>
        <location evidence="1 7">Cell membrane</location>
        <topology evidence="1 7">Multi-pass membrane protein</topology>
    </subcellularLocation>
</comment>
<dbReference type="Proteomes" id="UP000501060">
    <property type="component" value="Chromosome"/>
</dbReference>
<dbReference type="Gene3D" id="1.10.3720.10">
    <property type="entry name" value="MetI-like"/>
    <property type="match status" value="1"/>
</dbReference>
<dbReference type="PROSITE" id="PS50928">
    <property type="entry name" value="ABC_TM1"/>
    <property type="match status" value="1"/>
</dbReference>
<keyword evidence="10" id="KW-1185">Reference proteome</keyword>
<dbReference type="PANTHER" id="PTHR30465:SF0">
    <property type="entry name" value="OLIGOPEPTIDE TRANSPORT SYSTEM PERMEASE PROTEIN APPB"/>
    <property type="match status" value="1"/>
</dbReference>
<feature type="transmembrane region" description="Helical" evidence="7">
    <location>
        <begin position="183"/>
        <end position="205"/>
    </location>
</feature>
<evidence type="ECO:0000259" key="8">
    <source>
        <dbReference type="PROSITE" id="PS50928"/>
    </source>
</evidence>
<feature type="transmembrane region" description="Helical" evidence="7">
    <location>
        <begin position="9"/>
        <end position="30"/>
    </location>
</feature>
<dbReference type="EMBL" id="CP051481">
    <property type="protein sequence ID" value="QJG66857.1"/>
    <property type="molecule type" value="Genomic_DNA"/>
</dbReference>
<name>A0A858U5Y5_9MOLU</name>
<keyword evidence="2 7" id="KW-0813">Transport</keyword>
<dbReference type="InterPro" id="IPR000515">
    <property type="entry name" value="MetI-like"/>
</dbReference>
<accession>A0A858U5Y5</accession>
<dbReference type="GO" id="GO:0055085">
    <property type="term" value="P:transmembrane transport"/>
    <property type="evidence" value="ECO:0007669"/>
    <property type="project" value="InterPro"/>
</dbReference>
<evidence type="ECO:0000256" key="2">
    <source>
        <dbReference type="ARBA" id="ARBA00022448"/>
    </source>
</evidence>
<reference evidence="9 10" key="1">
    <citation type="submission" date="2020-04" db="EMBL/GenBank/DDBJ databases">
        <title>Novel Mycoplasma species detected in Phocoena phocoena (harbor porpoise) from the USA.</title>
        <authorList>
            <person name="Volokhov D.V."/>
        </authorList>
    </citation>
    <scope>NUCLEOTIDE SEQUENCE [LARGE SCALE GENOMIC DNA]</scope>
    <source>
        <strain evidence="9 10">Phocoena C-264-GEN</strain>
    </source>
</reference>
<dbReference type="KEGG" id="mphe:HGG69_00755"/>
<dbReference type="AlphaFoldDB" id="A0A858U5Y5"/>
<dbReference type="Pfam" id="PF00528">
    <property type="entry name" value="BPD_transp_1"/>
    <property type="match status" value="1"/>
</dbReference>
<evidence type="ECO:0000256" key="1">
    <source>
        <dbReference type="ARBA" id="ARBA00004651"/>
    </source>
</evidence>